<name>A0A816UI91_BRANA</name>
<dbReference type="Proteomes" id="UP001295469">
    <property type="component" value="Chromosome C08"/>
</dbReference>
<protein>
    <submittedName>
        <fullName evidence="1">(rape) hypothetical protein</fullName>
    </submittedName>
</protein>
<reference evidence="1" key="1">
    <citation type="submission" date="2021-01" db="EMBL/GenBank/DDBJ databases">
        <authorList>
            <consortium name="Genoscope - CEA"/>
            <person name="William W."/>
        </authorList>
    </citation>
    <scope>NUCLEOTIDE SEQUENCE</scope>
</reference>
<evidence type="ECO:0000313" key="1">
    <source>
        <dbReference type="EMBL" id="CAF2109250.1"/>
    </source>
</evidence>
<sequence length="101" mass="11648">LCLTYLLLAEANIRSLPSSHDHPPETLELVVESLHKSGMDNTPSEEVIALAVTSHMQHIPQRINQLQEGISVRPITSQKYQQRWLGKSRFEWHSHQYTARH</sequence>
<feature type="non-terminal residue" evidence="1">
    <location>
        <position position="1"/>
    </location>
</feature>
<organism evidence="1">
    <name type="scientific">Brassica napus</name>
    <name type="common">Rape</name>
    <dbReference type="NCBI Taxonomy" id="3708"/>
    <lineage>
        <taxon>Eukaryota</taxon>
        <taxon>Viridiplantae</taxon>
        <taxon>Streptophyta</taxon>
        <taxon>Embryophyta</taxon>
        <taxon>Tracheophyta</taxon>
        <taxon>Spermatophyta</taxon>
        <taxon>Magnoliopsida</taxon>
        <taxon>eudicotyledons</taxon>
        <taxon>Gunneridae</taxon>
        <taxon>Pentapetalae</taxon>
        <taxon>rosids</taxon>
        <taxon>malvids</taxon>
        <taxon>Brassicales</taxon>
        <taxon>Brassicaceae</taxon>
        <taxon>Brassiceae</taxon>
        <taxon>Brassica</taxon>
    </lineage>
</organism>
<dbReference type="AlphaFoldDB" id="A0A816UI91"/>
<proteinExistence type="predicted"/>
<gene>
    <name evidence="1" type="ORF">DARMORV10_C08P18400.1</name>
</gene>
<dbReference type="EMBL" id="HG994372">
    <property type="protein sequence ID" value="CAF2109250.1"/>
    <property type="molecule type" value="Genomic_DNA"/>
</dbReference>
<accession>A0A816UI91</accession>